<dbReference type="InterPro" id="IPR001509">
    <property type="entry name" value="Epimerase_deHydtase"/>
</dbReference>
<dbReference type="SUPFAM" id="SSF51735">
    <property type="entry name" value="NAD(P)-binding Rossmann-fold domains"/>
    <property type="match status" value="1"/>
</dbReference>
<dbReference type="EMBL" id="MCGR01000102">
    <property type="protein sequence ID" value="ORY53991.1"/>
    <property type="molecule type" value="Genomic_DNA"/>
</dbReference>
<organism evidence="4 5">
    <name type="scientific">Leucosporidium creatinivorum</name>
    <dbReference type="NCBI Taxonomy" id="106004"/>
    <lineage>
        <taxon>Eukaryota</taxon>
        <taxon>Fungi</taxon>
        <taxon>Dikarya</taxon>
        <taxon>Basidiomycota</taxon>
        <taxon>Pucciniomycotina</taxon>
        <taxon>Microbotryomycetes</taxon>
        <taxon>Leucosporidiales</taxon>
        <taxon>Leucosporidium</taxon>
    </lineage>
</organism>
<proteinExistence type="inferred from homology"/>
<evidence type="ECO:0000256" key="2">
    <source>
        <dbReference type="ARBA" id="ARBA00023445"/>
    </source>
</evidence>
<accession>A0A1Y2D3Y1</accession>
<dbReference type="Gene3D" id="3.40.50.720">
    <property type="entry name" value="NAD(P)-binding Rossmann-like Domain"/>
    <property type="match status" value="1"/>
</dbReference>
<evidence type="ECO:0000259" key="3">
    <source>
        <dbReference type="Pfam" id="PF01370"/>
    </source>
</evidence>
<dbReference type="GO" id="GO:0016616">
    <property type="term" value="F:oxidoreductase activity, acting on the CH-OH group of donors, NAD or NADP as acceptor"/>
    <property type="evidence" value="ECO:0007669"/>
    <property type="project" value="TreeGrafter"/>
</dbReference>
<reference evidence="4 5" key="1">
    <citation type="submission" date="2016-07" db="EMBL/GenBank/DDBJ databases">
        <title>Pervasive Adenine N6-methylation of Active Genes in Fungi.</title>
        <authorList>
            <consortium name="DOE Joint Genome Institute"/>
            <person name="Mondo S.J."/>
            <person name="Dannebaum R.O."/>
            <person name="Kuo R.C."/>
            <person name="Labutti K."/>
            <person name="Haridas S."/>
            <person name="Kuo A."/>
            <person name="Salamov A."/>
            <person name="Ahrendt S.R."/>
            <person name="Lipzen A."/>
            <person name="Sullivan W."/>
            <person name="Andreopoulos W.B."/>
            <person name="Clum A."/>
            <person name="Lindquist E."/>
            <person name="Daum C."/>
            <person name="Ramamoorthy G.K."/>
            <person name="Gryganskyi A."/>
            <person name="Culley D."/>
            <person name="Magnuson J.K."/>
            <person name="James T.Y."/>
            <person name="O'Malley M.A."/>
            <person name="Stajich J.E."/>
            <person name="Spatafora J.W."/>
            <person name="Visel A."/>
            <person name="Grigoriev I.V."/>
        </authorList>
    </citation>
    <scope>NUCLEOTIDE SEQUENCE [LARGE SCALE GENOMIC DNA]</scope>
    <source>
        <strain evidence="4 5">62-1032</strain>
    </source>
</reference>
<sequence length="342" mass="36718">MSPSVLPAGSTVLVTGANGLVASHTIEQILKAGYKVRGTARSAEKLAGLKKRWDSEYGVDKFEIAVVEDLLADGALDEALKGVSGVAHIASVVNFGIKREDVVIPTVNMTLNVLKSAAKFPEVKRVVLTSSSAAALIAQPGVPGITADETTWNETAVALSKALPEEFDHTTKAFIVYSASKAEGERAAWDFMAENKASGPSFEFNAVLPNLVMGKILDEESQHGSTSGWIRDYFLGKNEFVKALPAQYYVNAEDTGLIHLGALTLPDVAGQRLWAAAAPYNLDDMLAAFRKLYPSRTFPDDVQSSRDLSVIDHSKGEAVLKALGRQGWQSLEASIEQLVGRE</sequence>
<evidence type="ECO:0000313" key="4">
    <source>
        <dbReference type="EMBL" id="ORY53991.1"/>
    </source>
</evidence>
<dbReference type="STRING" id="106004.A0A1Y2D3Y1"/>
<dbReference type="SMR" id="A0A1Y2D3Y1"/>
<evidence type="ECO:0000256" key="1">
    <source>
        <dbReference type="ARBA" id="ARBA00023002"/>
    </source>
</evidence>
<dbReference type="Proteomes" id="UP000193467">
    <property type="component" value="Unassembled WGS sequence"/>
</dbReference>
<dbReference type="PANTHER" id="PTHR10366:SF562">
    <property type="entry name" value="ALDEHYDE REDUCTASE II (AFU_ORTHOLOGUE AFUA_1G11360)"/>
    <property type="match status" value="1"/>
</dbReference>
<comment type="similarity">
    <text evidence="2">Belongs to the NAD(P)-dependent epimerase/dehydratase family. Dihydroflavonol-4-reductase subfamily.</text>
</comment>
<comment type="caution">
    <text evidence="4">The sequence shown here is derived from an EMBL/GenBank/DDBJ whole genome shotgun (WGS) entry which is preliminary data.</text>
</comment>
<gene>
    <name evidence="4" type="ORF">BCR35DRAFT_337568</name>
</gene>
<dbReference type="InterPro" id="IPR036291">
    <property type="entry name" value="NAD(P)-bd_dom_sf"/>
</dbReference>
<dbReference type="Pfam" id="PF01370">
    <property type="entry name" value="Epimerase"/>
    <property type="match status" value="1"/>
</dbReference>
<dbReference type="OrthoDB" id="2735536at2759"/>
<protein>
    <submittedName>
        <fullName evidence="4">Aldehyde reductase 2</fullName>
    </submittedName>
</protein>
<evidence type="ECO:0000313" key="5">
    <source>
        <dbReference type="Proteomes" id="UP000193467"/>
    </source>
</evidence>
<feature type="domain" description="NAD-dependent epimerase/dehydratase" evidence="3">
    <location>
        <begin position="12"/>
        <end position="151"/>
    </location>
</feature>
<name>A0A1Y2D3Y1_9BASI</name>
<dbReference type="PANTHER" id="PTHR10366">
    <property type="entry name" value="NAD DEPENDENT EPIMERASE/DEHYDRATASE"/>
    <property type="match status" value="1"/>
</dbReference>
<dbReference type="FunFam" id="3.40.50.720:FF:000426">
    <property type="entry name" value="Aldehyde reductase 2"/>
    <property type="match status" value="1"/>
</dbReference>
<keyword evidence="5" id="KW-1185">Reference proteome</keyword>
<dbReference type="InParanoid" id="A0A1Y2D3Y1"/>
<dbReference type="AlphaFoldDB" id="A0A1Y2D3Y1"/>
<dbReference type="InterPro" id="IPR050425">
    <property type="entry name" value="NAD(P)_dehydrat-like"/>
</dbReference>
<keyword evidence="1" id="KW-0560">Oxidoreductase</keyword>